<dbReference type="EMBL" id="AOME01000089">
    <property type="protein sequence ID" value="EMA48518.1"/>
    <property type="molecule type" value="Genomic_DNA"/>
</dbReference>
<organism evidence="1 2">
    <name type="scientific">Halococcus salifodinae DSM 8989</name>
    <dbReference type="NCBI Taxonomy" id="1227456"/>
    <lineage>
        <taxon>Archaea</taxon>
        <taxon>Methanobacteriati</taxon>
        <taxon>Methanobacteriota</taxon>
        <taxon>Stenosarchaea group</taxon>
        <taxon>Halobacteria</taxon>
        <taxon>Halobacteriales</taxon>
        <taxon>Halococcaceae</taxon>
        <taxon>Halococcus</taxon>
    </lineage>
</organism>
<gene>
    <name evidence="1" type="ORF">C450_19636</name>
</gene>
<keyword evidence="2" id="KW-1185">Reference proteome</keyword>
<comment type="caution">
    <text evidence="1">The sequence shown here is derived from an EMBL/GenBank/DDBJ whole genome shotgun (WGS) entry which is preliminary data.</text>
</comment>
<dbReference type="AlphaFoldDB" id="M0MT73"/>
<sequence>MVVLLENFVDAVIGKRETVSDTEDVRDDDRASASALAEVKHSIFEVVGMVRVGFAAGYLQLWNLSALAVGFGELLDPPPTNLELLGDQPRVHVVFDNSLTYPGDIILIKFHLT</sequence>
<dbReference type="STRING" id="1227456.C450_19636"/>
<protein>
    <submittedName>
        <fullName evidence="1">Uncharacterized protein</fullName>
    </submittedName>
</protein>
<evidence type="ECO:0000313" key="2">
    <source>
        <dbReference type="Proteomes" id="UP000011625"/>
    </source>
</evidence>
<dbReference type="Proteomes" id="UP000011625">
    <property type="component" value="Unassembled WGS sequence"/>
</dbReference>
<name>M0MT73_9EURY</name>
<reference evidence="1 2" key="1">
    <citation type="journal article" date="2014" name="PLoS Genet.">
        <title>Phylogenetically driven sequencing of extremely halophilic archaea reveals strategies for static and dynamic osmo-response.</title>
        <authorList>
            <person name="Becker E.A."/>
            <person name="Seitzer P.M."/>
            <person name="Tritt A."/>
            <person name="Larsen D."/>
            <person name="Krusor M."/>
            <person name="Yao A.I."/>
            <person name="Wu D."/>
            <person name="Madern D."/>
            <person name="Eisen J.A."/>
            <person name="Darling A.E."/>
            <person name="Facciotti M.T."/>
        </authorList>
    </citation>
    <scope>NUCLEOTIDE SEQUENCE [LARGE SCALE GENOMIC DNA]</scope>
    <source>
        <strain evidence="1 2">DSM 8989</strain>
    </source>
</reference>
<accession>M0MT73</accession>
<evidence type="ECO:0000313" key="1">
    <source>
        <dbReference type="EMBL" id="EMA48518.1"/>
    </source>
</evidence>
<proteinExistence type="predicted"/>